<evidence type="ECO:0000313" key="4">
    <source>
        <dbReference type="Proteomes" id="UP000593566"/>
    </source>
</evidence>
<name>A0A8H6F986_9LECA</name>
<feature type="transmembrane region" description="Helical" evidence="2">
    <location>
        <begin position="23"/>
        <end position="47"/>
    </location>
</feature>
<dbReference type="GeneID" id="59332218"/>
<feature type="compositionally biased region" description="Basic and acidic residues" evidence="1">
    <location>
        <begin position="66"/>
        <end position="80"/>
    </location>
</feature>
<feature type="region of interest" description="Disordered" evidence="1">
    <location>
        <begin position="66"/>
        <end position="110"/>
    </location>
</feature>
<accession>A0A8H6F986</accession>
<comment type="caution">
    <text evidence="3">The sequence shown here is derived from an EMBL/GenBank/DDBJ whole genome shotgun (WGS) entry which is preliminary data.</text>
</comment>
<gene>
    <name evidence="3" type="ORF">HO133_003807</name>
</gene>
<keyword evidence="4" id="KW-1185">Reference proteome</keyword>
<keyword evidence="2" id="KW-0812">Transmembrane</keyword>
<proteinExistence type="predicted"/>
<evidence type="ECO:0000256" key="2">
    <source>
        <dbReference type="SAM" id="Phobius"/>
    </source>
</evidence>
<keyword evidence="2" id="KW-1133">Transmembrane helix</keyword>
<evidence type="ECO:0008006" key="5">
    <source>
        <dbReference type="Google" id="ProtNLM"/>
    </source>
</evidence>
<organism evidence="3 4">
    <name type="scientific">Letharia lupina</name>
    <dbReference type="NCBI Taxonomy" id="560253"/>
    <lineage>
        <taxon>Eukaryota</taxon>
        <taxon>Fungi</taxon>
        <taxon>Dikarya</taxon>
        <taxon>Ascomycota</taxon>
        <taxon>Pezizomycotina</taxon>
        <taxon>Lecanoromycetes</taxon>
        <taxon>OSLEUM clade</taxon>
        <taxon>Lecanoromycetidae</taxon>
        <taxon>Lecanorales</taxon>
        <taxon>Lecanorineae</taxon>
        <taxon>Parmeliaceae</taxon>
        <taxon>Letharia</taxon>
    </lineage>
</organism>
<dbReference type="Proteomes" id="UP000593566">
    <property type="component" value="Unassembled WGS sequence"/>
</dbReference>
<evidence type="ECO:0000313" key="3">
    <source>
        <dbReference type="EMBL" id="KAF6219982.1"/>
    </source>
</evidence>
<dbReference type="RefSeq" id="XP_037149417.1">
    <property type="nucleotide sequence ID" value="XM_037294729.1"/>
</dbReference>
<protein>
    <recommendedName>
        <fullName evidence="5">Transmembrane protein</fullName>
    </recommendedName>
</protein>
<dbReference type="AlphaFoldDB" id="A0A8H6F986"/>
<dbReference type="EMBL" id="JACCJB010000018">
    <property type="protein sequence ID" value="KAF6219982.1"/>
    <property type="molecule type" value="Genomic_DNA"/>
</dbReference>
<reference evidence="3 4" key="1">
    <citation type="journal article" date="2020" name="Genomics">
        <title>Complete, high-quality genomes from long-read metagenomic sequencing of two wolf lichen thalli reveals enigmatic genome architecture.</title>
        <authorList>
            <person name="McKenzie S.K."/>
            <person name="Walston R.F."/>
            <person name="Allen J.L."/>
        </authorList>
    </citation>
    <scope>NUCLEOTIDE SEQUENCE [LARGE SCALE GENOMIC DNA]</scope>
    <source>
        <strain evidence="3">WasteWater1</strain>
    </source>
</reference>
<sequence>MPSEVVGEFVDVPRPVAILLESAYVVLLALGFLASVFTAACLLWQFLGNGRPLAPSFLFARASSEEERYKDGESCEERAGLEFGDDTDEEKASELRMGTMGERLGDPDRH</sequence>
<evidence type="ECO:0000256" key="1">
    <source>
        <dbReference type="SAM" id="MobiDB-lite"/>
    </source>
</evidence>
<keyword evidence="2" id="KW-0472">Membrane</keyword>